<name>A0A1H0MTB4_9BACT</name>
<dbReference type="OrthoDB" id="9812943at2"/>
<keyword evidence="4 5" id="KW-0173">Coenzyme A biosynthesis</keyword>
<comment type="catalytic activity">
    <reaction evidence="5">
        <text>3'-dephospho-CoA + ATP = ADP + CoA + H(+)</text>
        <dbReference type="Rhea" id="RHEA:18245"/>
        <dbReference type="ChEBI" id="CHEBI:15378"/>
        <dbReference type="ChEBI" id="CHEBI:30616"/>
        <dbReference type="ChEBI" id="CHEBI:57287"/>
        <dbReference type="ChEBI" id="CHEBI:57328"/>
        <dbReference type="ChEBI" id="CHEBI:456216"/>
        <dbReference type="EC" id="2.7.1.24"/>
    </reaction>
</comment>
<comment type="similarity">
    <text evidence="1 5">Belongs to the CoaE family.</text>
</comment>
<keyword evidence="3 5" id="KW-0067">ATP-binding</keyword>
<evidence type="ECO:0000256" key="3">
    <source>
        <dbReference type="ARBA" id="ARBA00022840"/>
    </source>
</evidence>
<dbReference type="UniPathway" id="UPA00241">
    <property type="reaction ID" value="UER00356"/>
</dbReference>
<dbReference type="InterPro" id="IPR001977">
    <property type="entry name" value="Depp_CoAkinase"/>
</dbReference>
<gene>
    <name evidence="5" type="primary">coaE</name>
    <name evidence="7" type="ORF">SAMN05660330_01176</name>
</gene>
<evidence type="ECO:0000256" key="2">
    <source>
        <dbReference type="ARBA" id="ARBA00022741"/>
    </source>
</evidence>
<evidence type="ECO:0000313" key="8">
    <source>
        <dbReference type="Proteomes" id="UP000199073"/>
    </source>
</evidence>
<dbReference type="EC" id="2.7.1.24" evidence="5 6"/>
<keyword evidence="8" id="KW-1185">Reference proteome</keyword>
<dbReference type="STRING" id="91360.SAMN05660330_01176"/>
<keyword evidence="2 5" id="KW-0547">Nucleotide-binding</keyword>
<dbReference type="GO" id="GO:0005737">
    <property type="term" value="C:cytoplasm"/>
    <property type="evidence" value="ECO:0007669"/>
    <property type="project" value="UniProtKB-SubCell"/>
</dbReference>
<dbReference type="InterPro" id="IPR027417">
    <property type="entry name" value="P-loop_NTPase"/>
</dbReference>
<dbReference type="GO" id="GO:0004140">
    <property type="term" value="F:dephospho-CoA kinase activity"/>
    <property type="evidence" value="ECO:0007669"/>
    <property type="project" value="UniProtKB-UniRule"/>
</dbReference>
<evidence type="ECO:0000256" key="4">
    <source>
        <dbReference type="ARBA" id="ARBA00022993"/>
    </source>
</evidence>
<accession>A0A1H0MTB4</accession>
<comment type="subcellular location">
    <subcellularLocation>
        <location evidence="5">Cytoplasm</location>
    </subcellularLocation>
</comment>
<dbReference type="SUPFAM" id="SSF52540">
    <property type="entry name" value="P-loop containing nucleoside triphosphate hydrolases"/>
    <property type="match status" value="1"/>
</dbReference>
<evidence type="ECO:0000256" key="5">
    <source>
        <dbReference type="HAMAP-Rule" id="MF_00376"/>
    </source>
</evidence>
<feature type="binding site" evidence="5">
    <location>
        <begin position="10"/>
        <end position="15"/>
    </location>
    <ligand>
        <name>ATP</name>
        <dbReference type="ChEBI" id="CHEBI:30616"/>
    </ligand>
</feature>
<proteinExistence type="inferred from homology"/>
<dbReference type="GO" id="GO:0005524">
    <property type="term" value="F:ATP binding"/>
    <property type="evidence" value="ECO:0007669"/>
    <property type="project" value="UniProtKB-UniRule"/>
</dbReference>
<dbReference type="HAMAP" id="MF_00376">
    <property type="entry name" value="Dephospho_CoA_kinase"/>
    <property type="match status" value="1"/>
</dbReference>
<dbReference type="CDD" id="cd02022">
    <property type="entry name" value="DPCK"/>
    <property type="match status" value="1"/>
</dbReference>
<dbReference type="AlphaFoldDB" id="A0A1H0MTB4"/>
<comment type="pathway">
    <text evidence="5">Cofactor biosynthesis; coenzyme A biosynthesis; CoA from (R)-pantothenate: step 5/5.</text>
</comment>
<organism evidence="7 8">
    <name type="scientific">Desulforhopalus singaporensis</name>
    <dbReference type="NCBI Taxonomy" id="91360"/>
    <lineage>
        <taxon>Bacteria</taxon>
        <taxon>Pseudomonadati</taxon>
        <taxon>Thermodesulfobacteriota</taxon>
        <taxon>Desulfobulbia</taxon>
        <taxon>Desulfobulbales</taxon>
        <taxon>Desulfocapsaceae</taxon>
        <taxon>Desulforhopalus</taxon>
    </lineage>
</organism>
<keyword evidence="5 7" id="KW-0418">Kinase</keyword>
<evidence type="ECO:0000256" key="1">
    <source>
        <dbReference type="ARBA" id="ARBA00009018"/>
    </source>
</evidence>
<reference evidence="7 8" key="1">
    <citation type="submission" date="2016-10" db="EMBL/GenBank/DDBJ databases">
        <authorList>
            <person name="de Groot N.N."/>
        </authorList>
    </citation>
    <scope>NUCLEOTIDE SEQUENCE [LARGE SCALE GENOMIC DNA]</scope>
    <source>
        <strain evidence="7 8">DSM 12130</strain>
    </source>
</reference>
<dbReference type="Pfam" id="PF01121">
    <property type="entry name" value="CoaE"/>
    <property type="match status" value="1"/>
</dbReference>
<dbReference type="NCBIfam" id="TIGR00152">
    <property type="entry name" value="dephospho-CoA kinase"/>
    <property type="match status" value="1"/>
</dbReference>
<evidence type="ECO:0000256" key="6">
    <source>
        <dbReference type="NCBIfam" id="TIGR00152"/>
    </source>
</evidence>
<dbReference type="EMBL" id="FNJI01000006">
    <property type="protein sequence ID" value="SDO83556.1"/>
    <property type="molecule type" value="Genomic_DNA"/>
</dbReference>
<protein>
    <recommendedName>
        <fullName evidence="5 6">Dephospho-CoA kinase</fullName>
        <ecNumber evidence="5 6">2.7.1.24</ecNumber>
    </recommendedName>
    <alternativeName>
        <fullName evidence="5">Dephosphocoenzyme A kinase</fullName>
    </alternativeName>
</protein>
<sequence length="198" mass="21791">MKIAITGNIGGGKSTVSRILANILGAAMLDSDGICRHEMQPGNQGFVQLVEIYGDRFVKHDGGLDRDGLRSAVFSDMSVKKNLEDILHPLVLQKIEQRGLELEGKILIVEVPLLFEVGWQDQFDVTVVVRAGEGKIIDRVVARDDLEAAQVKKILDVQMPCGEKEMLADYTIDNSGTLAATFGQLQWLASSLKDKEKR</sequence>
<dbReference type="PANTHER" id="PTHR10695">
    <property type="entry name" value="DEPHOSPHO-COA KINASE-RELATED"/>
    <property type="match status" value="1"/>
</dbReference>
<evidence type="ECO:0000313" key="7">
    <source>
        <dbReference type="EMBL" id="SDO83556.1"/>
    </source>
</evidence>
<dbReference type="RefSeq" id="WP_092220726.1">
    <property type="nucleotide sequence ID" value="NZ_FNJI01000006.1"/>
</dbReference>
<comment type="function">
    <text evidence="5">Catalyzes the phosphorylation of the 3'-hydroxyl group of dephosphocoenzyme A to form coenzyme A.</text>
</comment>
<dbReference type="GO" id="GO:0015937">
    <property type="term" value="P:coenzyme A biosynthetic process"/>
    <property type="evidence" value="ECO:0007669"/>
    <property type="project" value="UniProtKB-UniRule"/>
</dbReference>
<keyword evidence="5" id="KW-0963">Cytoplasm</keyword>
<dbReference type="Proteomes" id="UP000199073">
    <property type="component" value="Unassembled WGS sequence"/>
</dbReference>
<dbReference type="Gene3D" id="3.40.50.300">
    <property type="entry name" value="P-loop containing nucleotide triphosphate hydrolases"/>
    <property type="match status" value="1"/>
</dbReference>
<dbReference type="PANTHER" id="PTHR10695:SF46">
    <property type="entry name" value="BIFUNCTIONAL COENZYME A SYNTHASE-RELATED"/>
    <property type="match status" value="1"/>
</dbReference>
<dbReference type="PROSITE" id="PS51219">
    <property type="entry name" value="DPCK"/>
    <property type="match status" value="1"/>
</dbReference>
<keyword evidence="5" id="KW-0808">Transferase</keyword>